<dbReference type="Proteomes" id="UP001633002">
    <property type="component" value="Unassembled WGS sequence"/>
</dbReference>
<dbReference type="InterPro" id="IPR005135">
    <property type="entry name" value="Endo/exonuclease/phosphatase"/>
</dbReference>
<dbReference type="EMBL" id="JBJQOH010000002">
    <property type="protein sequence ID" value="KAL3695891.1"/>
    <property type="molecule type" value="Genomic_DNA"/>
</dbReference>
<feature type="domain" description="Endonuclease/exonuclease/phosphatase" evidence="2">
    <location>
        <begin position="4"/>
        <end position="192"/>
    </location>
</feature>
<dbReference type="SUPFAM" id="SSF56219">
    <property type="entry name" value="DNase I-like"/>
    <property type="match status" value="1"/>
</dbReference>
<protein>
    <recommendedName>
        <fullName evidence="2">Endonuclease/exonuclease/phosphatase domain-containing protein</fullName>
    </recommendedName>
</protein>
<dbReference type="AlphaFoldDB" id="A0ABD3I0P7"/>
<keyword evidence="1" id="KW-0175">Coiled coil</keyword>
<comment type="caution">
    <text evidence="3">The sequence shown here is derived from an EMBL/GenBank/DDBJ whole genome shotgun (WGS) entry which is preliminary data.</text>
</comment>
<gene>
    <name evidence="3" type="ORF">R1sor_009967</name>
</gene>
<dbReference type="Gene3D" id="3.60.10.10">
    <property type="entry name" value="Endonuclease/exonuclease/phosphatase"/>
    <property type="match status" value="2"/>
</dbReference>
<dbReference type="InterPro" id="IPR036691">
    <property type="entry name" value="Endo/exonu/phosph_ase_sf"/>
</dbReference>
<dbReference type="Pfam" id="PF03372">
    <property type="entry name" value="Exo_endo_phos"/>
    <property type="match status" value="1"/>
</dbReference>
<feature type="coiled-coil region" evidence="1">
    <location>
        <begin position="262"/>
        <end position="289"/>
    </location>
</feature>
<organism evidence="3 4">
    <name type="scientific">Riccia sorocarpa</name>
    <dbReference type="NCBI Taxonomy" id="122646"/>
    <lineage>
        <taxon>Eukaryota</taxon>
        <taxon>Viridiplantae</taxon>
        <taxon>Streptophyta</taxon>
        <taxon>Embryophyta</taxon>
        <taxon>Marchantiophyta</taxon>
        <taxon>Marchantiopsida</taxon>
        <taxon>Marchantiidae</taxon>
        <taxon>Marchantiales</taxon>
        <taxon>Ricciaceae</taxon>
        <taxon>Riccia</taxon>
    </lineage>
</organism>
<evidence type="ECO:0000313" key="4">
    <source>
        <dbReference type="Proteomes" id="UP001633002"/>
    </source>
</evidence>
<proteinExistence type="predicted"/>
<name>A0ABD3I0P7_9MARC</name>
<evidence type="ECO:0000313" key="3">
    <source>
        <dbReference type="EMBL" id="KAL3695891.1"/>
    </source>
</evidence>
<keyword evidence="4" id="KW-1185">Reference proteome</keyword>
<sequence>MQIASWNIFGLGGVSRLRKIKSWLRTQAKGLDVLLLQEMRIREDLAVRRLLELAEGDNFVVDYSNEGKARAAVILLNKIWKITERGVKGDGREVDCRGDWNSVKTPEDSVGDTAVQHGGERRKWQGLKANLDLEDSWITAETREGPHFTRQQTVGGRLDQARLDRIYFSQDEAWVGKVVKVIHDTRVVLSDHRPVILSIKKRELSATRKSSYFKVPPELIQREEVRAEMRRKWEESGVQGADPREQWDWKWQETRRLLMQLANKDQAERRQAGKKLEELEKQRIRVANARSNRPDQQLE</sequence>
<reference evidence="3 4" key="1">
    <citation type="submission" date="2024-09" db="EMBL/GenBank/DDBJ databases">
        <title>Chromosome-scale assembly of Riccia sorocarpa.</title>
        <authorList>
            <person name="Paukszto L."/>
        </authorList>
    </citation>
    <scope>NUCLEOTIDE SEQUENCE [LARGE SCALE GENOMIC DNA]</scope>
    <source>
        <strain evidence="3">LP-2024</strain>
        <tissue evidence="3">Aerial parts of the thallus</tissue>
    </source>
</reference>
<accession>A0ABD3I0P7</accession>
<evidence type="ECO:0000259" key="2">
    <source>
        <dbReference type="Pfam" id="PF03372"/>
    </source>
</evidence>
<evidence type="ECO:0000256" key="1">
    <source>
        <dbReference type="SAM" id="Coils"/>
    </source>
</evidence>